<dbReference type="InterPro" id="IPR012334">
    <property type="entry name" value="Pectin_lyas_fold"/>
</dbReference>
<keyword evidence="4" id="KW-0964">Secreted</keyword>
<comment type="similarity">
    <text evidence="2 9">Belongs to the glycosyl hydrolase 28 family.</text>
</comment>
<evidence type="ECO:0000256" key="7">
    <source>
        <dbReference type="ARBA" id="ARBA00023316"/>
    </source>
</evidence>
<proteinExistence type="inferred from homology"/>
<protein>
    <recommendedName>
        <fullName evidence="12">Exopolygalacturonase-like</fullName>
    </recommendedName>
</protein>
<dbReference type="Proteomes" id="UP001141806">
    <property type="component" value="Unassembled WGS sequence"/>
</dbReference>
<keyword evidence="5 9" id="KW-0378">Hydrolase</keyword>
<dbReference type="GO" id="GO:0005975">
    <property type="term" value="P:carbohydrate metabolic process"/>
    <property type="evidence" value="ECO:0007669"/>
    <property type="project" value="InterPro"/>
</dbReference>
<dbReference type="Pfam" id="PF00295">
    <property type="entry name" value="Glyco_hydro_28"/>
    <property type="match status" value="1"/>
</dbReference>
<dbReference type="AlphaFoldDB" id="A0A9Q0L4T4"/>
<evidence type="ECO:0000256" key="1">
    <source>
        <dbReference type="ARBA" id="ARBA00004191"/>
    </source>
</evidence>
<evidence type="ECO:0000256" key="4">
    <source>
        <dbReference type="ARBA" id="ARBA00022525"/>
    </source>
</evidence>
<evidence type="ECO:0000256" key="6">
    <source>
        <dbReference type="ARBA" id="ARBA00023295"/>
    </source>
</evidence>
<dbReference type="OrthoDB" id="187139at2759"/>
<evidence type="ECO:0000256" key="8">
    <source>
        <dbReference type="PROSITE-ProRule" id="PRU10052"/>
    </source>
</evidence>
<dbReference type="SUPFAM" id="SSF51126">
    <property type="entry name" value="Pectin lyase-like"/>
    <property type="match status" value="1"/>
</dbReference>
<reference evidence="10" key="1">
    <citation type="journal article" date="2023" name="Plant J.">
        <title>The genome of the king protea, Protea cynaroides.</title>
        <authorList>
            <person name="Chang J."/>
            <person name="Duong T.A."/>
            <person name="Schoeman C."/>
            <person name="Ma X."/>
            <person name="Roodt D."/>
            <person name="Barker N."/>
            <person name="Li Z."/>
            <person name="Van de Peer Y."/>
            <person name="Mizrachi E."/>
        </authorList>
    </citation>
    <scope>NUCLEOTIDE SEQUENCE</scope>
    <source>
        <tissue evidence="10">Young leaves</tissue>
    </source>
</reference>
<dbReference type="GO" id="GO:0004650">
    <property type="term" value="F:polygalacturonase activity"/>
    <property type="evidence" value="ECO:0007669"/>
    <property type="project" value="InterPro"/>
</dbReference>
<keyword evidence="3" id="KW-0134">Cell wall</keyword>
<comment type="subcellular location">
    <subcellularLocation>
        <location evidence="1">Secreted</location>
        <location evidence="1">Cell wall</location>
    </subcellularLocation>
</comment>
<evidence type="ECO:0000256" key="9">
    <source>
        <dbReference type="RuleBase" id="RU361169"/>
    </source>
</evidence>
<name>A0A9Q0L4T4_9MAGN</name>
<dbReference type="InterPro" id="IPR011050">
    <property type="entry name" value="Pectin_lyase_fold/virulence"/>
</dbReference>
<dbReference type="InterPro" id="IPR006626">
    <property type="entry name" value="PbH1"/>
</dbReference>
<keyword evidence="6 9" id="KW-0326">Glycosidase</keyword>
<evidence type="ECO:0000256" key="2">
    <source>
        <dbReference type="ARBA" id="ARBA00008834"/>
    </source>
</evidence>
<sequence>MGTLDGQGQKAWTINNCAANPNCKMLPVSLKFNFVNNTMIRNVTSLNSKNFHISIFQSYDLTLENLNISAPGDSANTDGIHMGDSTRIRITDIVIATGDDCISVGPGTCNLHVTKVVCGPGHGISVGSLGKYPGEAEVNGVFVRNNTFINTQNGVRIKTWPSSPAGAASNIVFEDLIMNDVYNPVILDQEYCPHLKCDKEDPSLVKLSNIMFDNIRGTSLSQVAVINACSRRAPCENLKIGNINLQYTGMEGPAQSTCSNVKPIFSGLQIPPIICT</sequence>
<dbReference type="SMART" id="SM00710">
    <property type="entry name" value="PbH1"/>
    <property type="match status" value="4"/>
</dbReference>
<keyword evidence="7" id="KW-0961">Cell wall biogenesis/degradation</keyword>
<evidence type="ECO:0008006" key="12">
    <source>
        <dbReference type="Google" id="ProtNLM"/>
    </source>
</evidence>
<evidence type="ECO:0000313" key="10">
    <source>
        <dbReference type="EMBL" id="KAJ4982271.1"/>
    </source>
</evidence>
<dbReference type="GO" id="GO:0071555">
    <property type="term" value="P:cell wall organization"/>
    <property type="evidence" value="ECO:0007669"/>
    <property type="project" value="UniProtKB-KW"/>
</dbReference>
<dbReference type="InterPro" id="IPR000743">
    <property type="entry name" value="Glyco_hydro_28"/>
</dbReference>
<accession>A0A9Q0L4T4</accession>
<dbReference type="EMBL" id="JAMYWD010000001">
    <property type="protein sequence ID" value="KAJ4982271.1"/>
    <property type="molecule type" value="Genomic_DNA"/>
</dbReference>
<keyword evidence="11" id="KW-1185">Reference proteome</keyword>
<comment type="caution">
    <text evidence="10">The sequence shown here is derived from an EMBL/GenBank/DDBJ whole genome shotgun (WGS) entry which is preliminary data.</text>
</comment>
<dbReference type="PANTHER" id="PTHR31375">
    <property type="match status" value="1"/>
</dbReference>
<gene>
    <name evidence="10" type="ORF">NE237_033108</name>
</gene>
<dbReference type="Gene3D" id="2.160.20.10">
    <property type="entry name" value="Single-stranded right-handed beta-helix, Pectin lyase-like"/>
    <property type="match status" value="1"/>
</dbReference>
<dbReference type="PROSITE" id="PS00502">
    <property type="entry name" value="POLYGALACTURONASE"/>
    <property type="match status" value="1"/>
</dbReference>
<organism evidence="10 11">
    <name type="scientific">Protea cynaroides</name>
    <dbReference type="NCBI Taxonomy" id="273540"/>
    <lineage>
        <taxon>Eukaryota</taxon>
        <taxon>Viridiplantae</taxon>
        <taxon>Streptophyta</taxon>
        <taxon>Embryophyta</taxon>
        <taxon>Tracheophyta</taxon>
        <taxon>Spermatophyta</taxon>
        <taxon>Magnoliopsida</taxon>
        <taxon>Proteales</taxon>
        <taxon>Proteaceae</taxon>
        <taxon>Protea</taxon>
    </lineage>
</organism>
<evidence type="ECO:0000256" key="5">
    <source>
        <dbReference type="ARBA" id="ARBA00022801"/>
    </source>
</evidence>
<feature type="active site" evidence="8">
    <location>
        <position position="122"/>
    </location>
</feature>
<evidence type="ECO:0000256" key="3">
    <source>
        <dbReference type="ARBA" id="ARBA00022512"/>
    </source>
</evidence>
<evidence type="ECO:0000313" key="11">
    <source>
        <dbReference type="Proteomes" id="UP001141806"/>
    </source>
</evidence>